<evidence type="ECO:0000256" key="1">
    <source>
        <dbReference type="ARBA" id="ARBA00022729"/>
    </source>
</evidence>
<dbReference type="SUPFAM" id="SSF51445">
    <property type="entry name" value="(Trans)glycosidases"/>
    <property type="match status" value="1"/>
</dbReference>
<proteinExistence type="predicted"/>
<dbReference type="Gene3D" id="3.20.20.80">
    <property type="entry name" value="Glycosidases"/>
    <property type="match status" value="1"/>
</dbReference>
<dbReference type="PANTHER" id="PTHR43405">
    <property type="entry name" value="GLYCOSYL HYDROLASE DIGH"/>
    <property type="match status" value="1"/>
</dbReference>
<sequence>MGIYPLNTIQRFFRLALALVFGMAIALLVHAPRAVVAQSPPTPVTELRGVWMTNIDSDVLFSASRLSDALQRLKQLNFNTVYPTVWNWGYTLYPSAVAQREIGRSLDPTPGLQGRDMLKEVVEQGHRLQMSVIPWFEFGFMAPAGSDLAKRHPEWITQRRDGSQIVREGKHPRVWLNPFHPEVQQFLVDLISEVVTNYDIDGIQLDDHFGLPAELGYDPYTVQLYQLEHRGRRPPDNPQDVEWVRWRANKITQVMAKVFAEVKARKPNVLISLSPNPQEFAYTTYLQDWFGWERRGYVEELVLQLYRNDLARFIEELQQPEVKQALSHIPVAVGVLSGLKGRSVPMQQIQQQVQEIRKQGFAGVSFFFYETLWNLSDERASDRTSALSRLFPRAATRPSLLQCWSGSR</sequence>
<dbReference type="EMBL" id="MJGC01000082">
    <property type="protein sequence ID" value="OEJ73658.1"/>
    <property type="molecule type" value="Genomic_DNA"/>
</dbReference>
<dbReference type="PANTHER" id="PTHR43405:SF1">
    <property type="entry name" value="GLYCOSYL HYDROLASE DIGH"/>
    <property type="match status" value="1"/>
</dbReference>
<comment type="caution">
    <text evidence="3">The sequence shown here is derived from an EMBL/GenBank/DDBJ whole genome shotgun (WGS) entry which is preliminary data.</text>
</comment>
<dbReference type="Pfam" id="PF02638">
    <property type="entry name" value="GHL10"/>
    <property type="match status" value="1"/>
</dbReference>
<dbReference type="InterPro" id="IPR017853">
    <property type="entry name" value="GH"/>
</dbReference>
<keyword evidence="1" id="KW-0732">Signal</keyword>
<organism evidence="3">
    <name type="scientific">Desertifilum tharense IPPAS B-1220</name>
    <dbReference type="NCBI Taxonomy" id="1781255"/>
    <lineage>
        <taxon>Bacteria</taxon>
        <taxon>Bacillati</taxon>
        <taxon>Cyanobacteriota</taxon>
        <taxon>Cyanophyceae</taxon>
        <taxon>Desertifilales</taxon>
        <taxon>Desertifilaceae</taxon>
        <taxon>Desertifilum</taxon>
    </lineage>
</organism>
<name>A0A1E5QGB8_9CYAN</name>
<dbReference type="STRING" id="1781255.BH720_18565"/>
<dbReference type="AlphaFoldDB" id="A0A1E5QGB8"/>
<reference evidence="3" key="1">
    <citation type="submission" date="2016-09" db="EMBL/GenBank/DDBJ databases">
        <title>Draft genome of thermotolerant cyanobacterium Desertifilum sp. strain IPPAS B-1220.</title>
        <authorList>
            <person name="Sinetova M.A."/>
            <person name="Bolakhan K."/>
            <person name="Zayadan B.K."/>
            <person name="Mironov K.S."/>
            <person name="Ustinova V."/>
            <person name="Kupriyanova E.V."/>
            <person name="Sidorov R.A."/>
            <person name="Skrypnik A.N."/>
            <person name="Gogoleva N.E."/>
            <person name="Gogolev Y.V."/>
            <person name="Los D.A."/>
        </authorList>
    </citation>
    <scope>NUCLEOTIDE SEQUENCE [LARGE SCALE GENOMIC DNA]</scope>
    <source>
        <strain evidence="3">IPPAS B-1220</strain>
    </source>
</reference>
<gene>
    <name evidence="3" type="ORF">BH720_18565</name>
</gene>
<evidence type="ECO:0000259" key="2">
    <source>
        <dbReference type="Pfam" id="PF02638"/>
    </source>
</evidence>
<dbReference type="InterPro" id="IPR003790">
    <property type="entry name" value="GHL10"/>
</dbReference>
<evidence type="ECO:0000313" key="3">
    <source>
        <dbReference type="EMBL" id="OEJ73658.1"/>
    </source>
</evidence>
<dbReference type="InterPro" id="IPR052177">
    <property type="entry name" value="Divisome_Glycosyl_Hydrolase"/>
</dbReference>
<feature type="domain" description="Glycosyl hydrolase-like 10" evidence="2">
    <location>
        <begin position="46"/>
        <end position="351"/>
    </location>
</feature>
<accession>A0A1E5QGB8</accession>
<protein>
    <recommendedName>
        <fullName evidence="2">Glycosyl hydrolase-like 10 domain-containing protein</fullName>
    </recommendedName>
</protein>